<organism evidence="1 2">
    <name type="scientific">Meloidogyne enterolobii</name>
    <name type="common">Root-knot nematode worm</name>
    <name type="synonym">Meloidogyne mayaguensis</name>
    <dbReference type="NCBI Taxonomy" id="390850"/>
    <lineage>
        <taxon>Eukaryota</taxon>
        <taxon>Metazoa</taxon>
        <taxon>Ecdysozoa</taxon>
        <taxon>Nematoda</taxon>
        <taxon>Chromadorea</taxon>
        <taxon>Rhabditida</taxon>
        <taxon>Tylenchina</taxon>
        <taxon>Tylenchomorpha</taxon>
        <taxon>Tylenchoidea</taxon>
        <taxon>Meloidogynidae</taxon>
        <taxon>Meloidogyninae</taxon>
        <taxon>Meloidogyne</taxon>
    </lineage>
</organism>
<reference evidence="1" key="1">
    <citation type="submission" date="2023-11" db="EMBL/GenBank/DDBJ databases">
        <authorList>
            <person name="Poullet M."/>
        </authorList>
    </citation>
    <scope>NUCLEOTIDE SEQUENCE</scope>
    <source>
        <strain evidence="1">E1834</strain>
    </source>
</reference>
<dbReference type="EMBL" id="CAVMJV010000161">
    <property type="protein sequence ID" value="CAK5117721.1"/>
    <property type="molecule type" value="Genomic_DNA"/>
</dbReference>
<gene>
    <name evidence="1" type="ORF">MENTE1834_LOCUS46097</name>
</gene>
<protein>
    <submittedName>
        <fullName evidence="1">Uncharacterized protein</fullName>
    </submittedName>
</protein>
<evidence type="ECO:0000313" key="2">
    <source>
        <dbReference type="Proteomes" id="UP001497535"/>
    </source>
</evidence>
<keyword evidence="2" id="KW-1185">Reference proteome</keyword>
<dbReference type="Proteomes" id="UP001497535">
    <property type="component" value="Unassembled WGS sequence"/>
</dbReference>
<comment type="caution">
    <text evidence="1">The sequence shown here is derived from an EMBL/GenBank/DDBJ whole genome shotgun (WGS) entry which is preliminary data.</text>
</comment>
<accession>A0ACB1B523</accession>
<sequence length="326" mass="38994">MSENGKIIEFKGTKYYLEEDQLYKLVPIGRVKVPVDIKKLKKCIQISLPQENLLDVFKFLDFNQLLSFQQTSFYFKNIIDKYGKELARKKFSTLRFRFVKPNFVEIQPYLYDFELSRQLEQKWIHGIEEQMPTFLTSSHIQYRDIDTVICELEQNYNGKVLYLIKLPKFPKNLEQMAIARYLFKLLFNCVFEYFEIHQVLFNPQMIDLLFDVENETTNFPLQVHSQNTKLPFLWNNDPCFVWNHLVSNRLRVDMHAYDTDYLFNDNVQDIDIFNDLTQVPTSRFKTFVFGLYKMLTEGGNKFLNITCSHLDSRLYNLIIKVCTFLL</sequence>
<evidence type="ECO:0000313" key="1">
    <source>
        <dbReference type="EMBL" id="CAK5117721.1"/>
    </source>
</evidence>
<name>A0ACB1B523_MELEN</name>
<proteinExistence type="predicted"/>